<feature type="region of interest" description="Disordered" evidence="1">
    <location>
        <begin position="96"/>
        <end position="115"/>
    </location>
</feature>
<reference evidence="2" key="1">
    <citation type="submission" date="2014-05" db="EMBL/GenBank/DDBJ databases">
        <title>The transcriptome of the halophilic microalga Tetraselmis sp. GSL018 isolated from the Great Salt Lake, Utah.</title>
        <authorList>
            <person name="Jinkerson R.E."/>
            <person name="D'Adamo S."/>
            <person name="Posewitz M.C."/>
        </authorList>
    </citation>
    <scope>NUCLEOTIDE SEQUENCE</scope>
    <source>
        <strain evidence="2">GSL018</strain>
    </source>
</reference>
<name>A0A061R1Q8_9CHLO</name>
<feature type="non-terminal residue" evidence="2">
    <location>
        <position position="1"/>
    </location>
</feature>
<dbReference type="AlphaFoldDB" id="A0A061R1Q8"/>
<gene>
    <name evidence="2" type="ORF">TSPGSL018_18221</name>
</gene>
<feature type="unsure residue" description="D or N" evidence="2">
    <location>
        <position position="20"/>
    </location>
</feature>
<evidence type="ECO:0000313" key="2">
    <source>
        <dbReference type="EMBL" id="JAC64481.1"/>
    </source>
</evidence>
<dbReference type="EMBL" id="GBEZ01022356">
    <property type="protein sequence ID" value="JAC64481.1"/>
    <property type="molecule type" value="Transcribed_RNA"/>
</dbReference>
<feature type="non-terminal residue" evidence="2">
    <location>
        <position position="275"/>
    </location>
</feature>
<evidence type="ECO:0000256" key="1">
    <source>
        <dbReference type="SAM" id="MobiDB-lite"/>
    </source>
</evidence>
<accession>A0A061R1Q8</accession>
<organism evidence="2">
    <name type="scientific">Tetraselmis sp. GSL018</name>
    <dbReference type="NCBI Taxonomy" id="582737"/>
    <lineage>
        <taxon>Eukaryota</taxon>
        <taxon>Viridiplantae</taxon>
        <taxon>Chlorophyta</taxon>
        <taxon>core chlorophytes</taxon>
        <taxon>Chlorodendrophyceae</taxon>
        <taxon>Chlorodendrales</taxon>
        <taxon>Chlorodendraceae</taxon>
        <taxon>Tetraselmis</taxon>
    </lineage>
</organism>
<protein>
    <submittedName>
        <fullName evidence="2">Uncharacterized protein</fullName>
    </submittedName>
</protein>
<sequence>SGPCALCVLLPVMVRAERGDAARPPPPAAEERGYPWCICCAYRRAGPRADGPLPARLERVAGAGASLAELRLPHALAPLAGMLPYGTWLLVPSGARDTGGRDGRPGPPPPAELRSAPSVLEFGLATGSAVPPPVPSPAPWQQLLLCARAACRAFSGPGSAPLPRRCSGRALLAPFPFWPHRRKAGQGHVEGSCKTQPSPWCLGATHRPLRPLDPLRAQSAPLSAALDSSEYVALPVPSLARAVPSLSASRPLHGSCLARVGRVGHPLHLPLHTAV</sequence>
<proteinExistence type="predicted"/>